<organism evidence="1">
    <name type="scientific">marine sediment metagenome</name>
    <dbReference type="NCBI Taxonomy" id="412755"/>
    <lineage>
        <taxon>unclassified sequences</taxon>
        <taxon>metagenomes</taxon>
        <taxon>ecological metagenomes</taxon>
    </lineage>
</organism>
<dbReference type="EMBL" id="LAZR01070431">
    <property type="protein sequence ID" value="KKK41034.1"/>
    <property type="molecule type" value="Genomic_DNA"/>
</dbReference>
<reference evidence="1" key="1">
    <citation type="journal article" date="2015" name="Nature">
        <title>Complex archaea that bridge the gap between prokaryotes and eukaryotes.</title>
        <authorList>
            <person name="Spang A."/>
            <person name="Saw J.H."/>
            <person name="Jorgensen S.L."/>
            <person name="Zaremba-Niedzwiedzka K."/>
            <person name="Martijn J."/>
            <person name="Lind A.E."/>
            <person name="van Eijk R."/>
            <person name="Schleper C."/>
            <person name="Guy L."/>
            <person name="Ettema T.J."/>
        </authorList>
    </citation>
    <scope>NUCLEOTIDE SEQUENCE</scope>
</reference>
<proteinExistence type="predicted"/>
<protein>
    <submittedName>
        <fullName evidence="1">Uncharacterized protein</fullName>
    </submittedName>
</protein>
<evidence type="ECO:0000313" key="1">
    <source>
        <dbReference type="EMBL" id="KKK41034.1"/>
    </source>
</evidence>
<sequence length="69" mass="8062">MSKPSQEPIKVKPVNEWDEKCKDCPVAGILINQLSDPKYSERERSIIFYFIQDVYEDLSGEKFPPPKLF</sequence>
<comment type="caution">
    <text evidence="1">The sequence shown here is derived from an EMBL/GenBank/DDBJ whole genome shotgun (WGS) entry which is preliminary data.</text>
</comment>
<accession>A0A0F8XFS2</accession>
<dbReference type="AlphaFoldDB" id="A0A0F8XFS2"/>
<name>A0A0F8XFS2_9ZZZZ</name>
<gene>
    <name evidence="1" type="ORF">LCGC14_2876000</name>
</gene>